<reference evidence="3" key="1">
    <citation type="submission" date="2023-10" db="EMBL/GenBank/DDBJ databases">
        <authorList>
            <person name="Chen Y."/>
            <person name="Shah S."/>
            <person name="Dougan E. K."/>
            <person name="Thang M."/>
            <person name="Chan C."/>
        </authorList>
    </citation>
    <scope>NUCLEOTIDE SEQUENCE [LARGE SCALE GENOMIC DNA]</scope>
</reference>
<feature type="coiled-coil region" evidence="1">
    <location>
        <begin position="38"/>
        <end position="79"/>
    </location>
</feature>
<feature type="region of interest" description="Disordered" evidence="2">
    <location>
        <begin position="334"/>
        <end position="354"/>
    </location>
</feature>
<feature type="compositionally biased region" description="Basic and acidic residues" evidence="2">
    <location>
        <begin position="237"/>
        <end position="266"/>
    </location>
</feature>
<evidence type="ECO:0000256" key="2">
    <source>
        <dbReference type="SAM" id="MobiDB-lite"/>
    </source>
</evidence>
<name>A0ABN9U239_9DINO</name>
<gene>
    <name evidence="3" type="ORF">PCOR1329_LOCUS44507</name>
</gene>
<organism evidence="3 4">
    <name type="scientific">Prorocentrum cordatum</name>
    <dbReference type="NCBI Taxonomy" id="2364126"/>
    <lineage>
        <taxon>Eukaryota</taxon>
        <taxon>Sar</taxon>
        <taxon>Alveolata</taxon>
        <taxon>Dinophyceae</taxon>
        <taxon>Prorocentrales</taxon>
        <taxon>Prorocentraceae</taxon>
        <taxon>Prorocentrum</taxon>
    </lineage>
</organism>
<dbReference type="Proteomes" id="UP001189429">
    <property type="component" value="Unassembled WGS sequence"/>
</dbReference>
<accession>A0ABN9U239</accession>
<evidence type="ECO:0000256" key="1">
    <source>
        <dbReference type="SAM" id="Coils"/>
    </source>
</evidence>
<proteinExistence type="predicted"/>
<evidence type="ECO:0000313" key="4">
    <source>
        <dbReference type="Proteomes" id="UP001189429"/>
    </source>
</evidence>
<keyword evidence="4" id="KW-1185">Reference proteome</keyword>
<dbReference type="EMBL" id="CAUYUJ010015349">
    <property type="protein sequence ID" value="CAK0852859.1"/>
    <property type="molecule type" value="Genomic_DNA"/>
</dbReference>
<keyword evidence="1" id="KW-0175">Coiled coil</keyword>
<evidence type="ECO:0000313" key="3">
    <source>
        <dbReference type="EMBL" id="CAK0852859.1"/>
    </source>
</evidence>
<sequence>MELSAEQQRLVMDMINRQVEERAAADRQAATNMIEQERARFNEQLHAATQQNNQMAEQLRALEQARQQQQAAFQALQAQQQPQQPGISSLSEEACHLMDSIEEGPETDVTNGPDIVRYGLETLSKKLNFALVMLTRKTVALMGQILDYALGEPKEKLADSVKCSTLILKSPKILKDHLLLTTKKKDYGKLRAKVEDYMHNVVNAKPKKKGEDQDAMDVGCTCGKDFKGSRYAGCKGKGKDGKSKSSDGTGKDGKSKSSGSKGKESQQADAGNRKATNKDGTITHFYEDEDEWIMSVEEISGEEFALSTIATKSETRKYDYGDIGDAVDVLSDSGSSATCCNPRDSPKSPTTEGEEKIYRTSKGTVLKFYGYKDVVLRKDSTNIKVRFTVLDVVRPILSVSDSAKKRDISTHYEWGNIYMERRTSTGVRRLGLMARAGLFFLPAMVAAGSSVRIGKSPVHHVFNNESATELDFGPVSTEVPHPAEAAPVVDYFFMRLVKAGQMLTRLSAVDSVYRRRRAAVLDAEGNTDKYAVRILKNFGDQLGFEKIIWRTDPEHSAADLIRSACHGRDGWTYESSPKESKGSVGLVERTHQDVEGLTRTILLDVESRRGVEPPAVFPLIEWIVRHTAWLTDRFWRAPGVGVTPFELQHGRQYHSPMVPFAETVMWKEPGPHTLKLREKFGQGIRVGRSEATNCDLILTRQGAFECPQRRVKFNLTNLGKQQANFSQQSLSHQVGCLGISCKHSKFCKERNKDYLEQVEIEKLATKVQRDEERELLRSIERAEKASKSHLQFGANGIFDTIRHPDNFTKDFIQEVFTKYHTACHVNEEEHFMKDLLDDPNEVDFGDHLDYDEDDGEALDPGQVKEGIERELDMMRDLDVGEPVRRDEIAKGTKIWTTRWCHRKKAGGVRARLVVHQYKWIAGKSDDNFAPTPGIEGIRLLIAVGLVEGAGHHRGWANPVILYNERSSVKVAIHVDEPLGVGREKQVLSLFDEYDTVVETPKKNYFENALKAMVMEKCVKVTTPGSKEWFSTKALDCQGVTPLDREEHHKFRQGVGKLQYGVDKRFDYS</sequence>
<protein>
    <recommendedName>
        <fullName evidence="5">Integrase catalytic domain-containing protein</fullName>
    </recommendedName>
</protein>
<feature type="region of interest" description="Disordered" evidence="2">
    <location>
        <begin position="234"/>
        <end position="281"/>
    </location>
</feature>
<comment type="caution">
    <text evidence="3">The sequence shown here is derived from an EMBL/GenBank/DDBJ whole genome shotgun (WGS) entry which is preliminary data.</text>
</comment>
<evidence type="ECO:0008006" key="5">
    <source>
        <dbReference type="Google" id="ProtNLM"/>
    </source>
</evidence>